<evidence type="ECO:0000313" key="2">
    <source>
        <dbReference type="EMBL" id="SOY47778.1"/>
    </source>
</evidence>
<sequence length="106" mass="11674">MGRDDYRSGIQDRPSAPAVRGRRHPRRAGRGQALSWPAAAQRSKSRRPGPAGAFVFVGGARLCTAARRRAGNCTLNGPGRNSWRIVSRFPKSVPHKLCDSRVRQEI</sequence>
<dbReference type="Proteomes" id="UP000256297">
    <property type="component" value="Chromosome CBM2589_b"/>
</dbReference>
<feature type="region of interest" description="Disordered" evidence="1">
    <location>
        <begin position="1"/>
        <end position="51"/>
    </location>
</feature>
<reference evidence="2 3" key="1">
    <citation type="submission" date="2018-01" db="EMBL/GenBank/DDBJ databases">
        <authorList>
            <person name="Clerissi C."/>
        </authorList>
    </citation>
    <scope>NUCLEOTIDE SEQUENCE [LARGE SCALE GENOMIC DNA]</scope>
    <source>
        <strain evidence="2">Cupriavidus taiwanensis STM 3521</strain>
    </source>
</reference>
<protein>
    <submittedName>
        <fullName evidence="2">Uncharacterized protein</fullName>
    </submittedName>
</protein>
<feature type="compositionally biased region" description="Basic residues" evidence="1">
    <location>
        <begin position="20"/>
        <end position="29"/>
    </location>
</feature>
<dbReference type="EMBL" id="OFSP01000013">
    <property type="protein sequence ID" value="SOY47778.1"/>
    <property type="molecule type" value="Genomic_DNA"/>
</dbReference>
<proteinExistence type="predicted"/>
<name>A0A975WXQ6_9BURK</name>
<accession>A0A975WXQ6</accession>
<organism evidence="2 3">
    <name type="scientific">Cupriavidus taiwanensis</name>
    <dbReference type="NCBI Taxonomy" id="164546"/>
    <lineage>
        <taxon>Bacteria</taxon>
        <taxon>Pseudomonadati</taxon>
        <taxon>Pseudomonadota</taxon>
        <taxon>Betaproteobacteria</taxon>
        <taxon>Burkholderiales</taxon>
        <taxon>Burkholderiaceae</taxon>
        <taxon>Cupriavidus</taxon>
    </lineage>
</organism>
<evidence type="ECO:0000256" key="1">
    <source>
        <dbReference type="SAM" id="MobiDB-lite"/>
    </source>
</evidence>
<comment type="caution">
    <text evidence="2">The sequence shown here is derived from an EMBL/GenBank/DDBJ whole genome shotgun (WGS) entry which is preliminary data.</text>
</comment>
<evidence type="ECO:0000313" key="3">
    <source>
        <dbReference type="Proteomes" id="UP000256297"/>
    </source>
</evidence>
<gene>
    <name evidence="2" type="ORF">CBM2589_B200112</name>
</gene>
<dbReference type="AlphaFoldDB" id="A0A975WXQ6"/>